<evidence type="ECO:0000313" key="1">
    <source>
        <dbReference type="EMBL" id="KAG5178026.1"/>
    </source>
</evidence>
<protein>
    <submittedName>
        <fullName evidence="1">Uncharacterized protein</fullName>
    </submittedName>
</protein>
<proteinExistence type="predicted"/>
<name>A0A835YND1_9STRA</name>
<dbReference type="EMBL" id="JAFCMP010000519">
    <property type="protein sequence ID" value="KAG5178026.1"/>
    <property type="molecule type" value="Genomic_DNA"/>
</dbReference>
<organism evidence="1 2">
    <name type="scientific">Tribonema minus</name>
    <dbReference type="NCBI Taxonomy" id="303371"/>
    <lineage>
        <taxon>Eukaryota</taxon>
        <taxon>Sar</taxon>
        <taxon>Stramenopiles</taxon>
        <taxon>Ochrophyta</taxon>
        <taxon>PX clade</taxon>
        <taxon>Xanthophyceae</taxon>
        <taxon>Tribonematales</taxon>
        <taxon>Tribonemataceae</taxon>
        <taxon>Tribonema</taxon>
    </lineage>
</organism>
<keyword evidence="2" id="KW-1185">Reference proteome</keyword>
<evidence type="ECO:0000313" key="2">
    <source>
        <dbReference type="Proteomes" id="UP000664859"/>
    </source>
</evidence>
<gene>
    <name evidence="1" type="ORF">JKP88DRAFT_202085</name>
</gene>
<sequence length="176" mass="18190">MRSGGGRGGAEGARGRMRQAAAATRAVVAMATAAAAVPAAHLAAGTRQTYTGHMTALESVAMALRQCRSLAAARRTTASAAAATATAAAAMRRRIAQSPSLSARMHGACCRCGPDDMCMRRQSIYIMAAELSIDGSAQQRGCAARELRYLNRSVVSAVCSGNLEQYAGLRTLHCSA</sequence>
<comment type="caution">
    <text evidence="1">The sequence shown here is derived from an EMBL/GenBank/DDBJ whole genome shotgun (WGS) entry which is preliminary data.</text>
</comment>
<dbReference type="AlphaFoldDB" id="A0A835YND1"/>
<reference evidence="1" key="1">
    <citation type="submission" date="2021-02" db="EMBL/GenBank/DDBJ databases">
        <title>First Annotated Genome of the Yellow-green Alga Tribonema minus.</title>
        <authorList>
            <person name="Mahan K.M."/>
        </authorList>
    </citation>
    <scope>NUCLEOTIDE SEQUENCE</scope>
    <source>
        <strain evidence="1">UTEX B ZZ1240</strain>
    </source>
</reference>
<dbReference type="Proteomes" id="UP000664859">
    <property type="component" value="Unassembled WGS sequence"/>
</dbReference>
<accession>A0A835YND1</accession>